<dbReference type="AlphaFoldDB" id="C9Y321"/>
<gene>
    <name evidence="2" type="ordered locus">Ctu_40630</name>
</gene>
<protein>
    <submittedName>
        <fullName evidence="2">Uncharacterized protein</fullName>
    </submittedName>
</protein>
<feature type="compositionally biased region" description="Polar residues" evidence="1">
    <location>
        <begin position="22"/>
        <end position="41"/>
    </location>
</feature>
<dbReference type="PATRIC" id="fig|693216.3.peg.3856"/>
<name>C9Y321_CROTZ</name>
<proteinExistence type="predicted"/>
<accession>C9Y321</accession>
<evidence type="ECO:0000313" key="2">
    <source>
        <dbReference type="EMBL" id="CBA34387.1"/>
    </source>
</evidence>
<feature type="region of interest" description="Disordered" evidence="1">
    <location>
        <begin position="1"/>
        <end position="41"/>
    </location>
</feature>
<evidence type="ECO:0000256" key="1">
    <source>
        <dbReference type="SAM" id="MobiDB-lite"/>
    </source>
</evidence>
<dbReference type="Proteomes" id="UP000002069">
    <property type="component" value="Chromosome"/>
</dbReference>
<evidence type="ECO:0000313" key="3">
    <source>
        <dbReference type="Proteomes" id="UP000002069"/>
    </source>
</evidence>
<sequence>MRCKSDYAKGDAPYVKKGRQPALTTLNKDARNPTNMQPRQA</sequence>
<dbReference type="EMBL" id="FN543093">
    <property type="protein sequence ID" value="CBA34387.1"/>
    <property type="molecule type" value="Genomic_DNA"/>
</dbReference>
<reference evidence="2 3" key="1">
    <citation type="journal article" date="2010" name="J. Bacteriol.">
        <title>Complete Genome Sequence of Cronobacter turicensis LMG 23827, a foodborne pathogen causing deaths in neonates.</title>
        <authorList>
            <person name="Stephan R."/>
            <person name="Lehner A."/>
            <person name="Tischler P."/>
            <person name="Rattei T."/>
        </authorList>
    </citation>
    <scope>NUCLEOTIDE SEQUENCE [LARGE SCALE GENOMIC DNA]</scope>
    <source>
        <strain evidence="3">DSM 18703 / CCUG 55852 / LMG 23827 / z3032</strain>
    </source>
</reference>
<keyword evidence="3" id="KW-1185">Reference proteome</keyword>
<reference evidence="3" key="2">
    <citation type="journal article" date="2011" name="J. Bacteriol.">
        <title>Complete genome sequence of Cronobacter turicensis LMG 23827, a food-borne pathogen causing deaths in neonates.</title>
        <authorList>
            <person name="Stephan R."/>
            <person name="Lehner A."/>
            <person name="Tischler P."/>
            <person name="Rattei T."/>
        </authorList>
    </citation>
    <scope>NUCLEOTIDE SEQUENCE [LARGE SCALE GENOMIC DNA]</scope>
    <source>
        <strain evidence="3">DSM 18703 / CCUG 55852 / LMG 23827 / z3032</strain>
    </source>
</reference>
<dbReference type="KEGG" id="ctu:CTU_40630"/>
<dbReference type="HOGENOM" id="CLU_3276653_0_0_6"/>
<organism evidence="2 3">
    <name type="scientific">Cronobacter turicensis (strain DSM 18703 / CCUG 55852 / LMG 23827 / z3032)</name>
    <dbReference type="NCBI Taxonomy" id="693216"/>
    <lineage>
        <taxon>Bacteria</taxon>
        <taxon>Pseudomonadati</taxon>
        <taxon>Pseudomonadota</taxon>
        <taxon>Gammaproteobacteria</taxon>
        <taxon>Enterobacterales</taxon>
        <taxon>Enterobacteriaceae</taxon>
        <taxon>Cronobacter</taxon>
    </lineage>
</organism>